<dbReference type="Proteomes" id="UP000077134">
    <property type="component" value="Unassembled WGS sequence"/>
</dbReference>
<dbReference type="RefSeq" id="WP_082865871.1">
    <property type="nucleotide sequence ID" value="NZ_CP017770.1"/>
</dbReference>
<accession>A0A162KMK0</accession>
<keyword evidence="1" id="KW-0472">Membrane</keyword>
<dbReference type="STRING" id="1763538.LPB68_09420"/>
<feature type="transmembrane region" description="Helical" evidence="1">
    <location>
        <begin position="211"/>
        <end position="231"/>
    </location>
</feature>
<organism evidence="2 3">
    <name type="scientific">Paenibacillus crassostreae</name>
    <dbReference type="NCBI Taxonomy" id="1763538"/>
    <lineage>
        <taxon>Bacteria</taxon>
        <taxon>Bacillati</taxon>
        <taxon>Bacillota</taxon>
        <taxon>Bacilli</taxon>
        <taxon>Bacillales</taxon>
        <taxon>Paenibacillaceae</taxon>
        <taxon>Paenibacillus</taxon>
    </lineage>
</organism>
<feature type="transmembrane region" description="Helical" evidence="1">
    <location>
        <begin position="105"/>
        <end position="126"/>
    </location>
</feature>
<name>A0A162KMK0_9BACL</name>
<dbReference type="AlphaFoldDB" id="A0A162KMK0"/>
<proteinExistence type="predicted"/>
<gene>
    <name evidence="2" type="ORF">PNBC_21570</name>
</gene>
<dbReference type="OrthoDB" id="2678055at2"/>
<sequence>MKIVIRDAWVIFKRDLKIEKYMWIVSIIFMSYFGVMISMIVESQLEPKNELYPISDIVLLVLIPMLGFYFSKKSFKYLTEDSYTQMMIYLRTLPISSKVIMGYRYMQLTTALIINSLIFFSIMYGISHPLRVEMPLEAFISFALTWIGYAIAVMGIYIHFEFLCSGRKYFWLSMILMGISFIVAIAIRMLGGNLLLYTVNMSQEWGMLSPVMWGTLVGGLIVLAIMGKFTIRKLQNRDLL</sequence>
<protein>
    <recommendedName>
        <fullName evidence="4">ABC transporter permease</fullName>
    </recommendedName>
</protein>
<evidence type="ECO:0008006" key="4">
    <source>
        <dbReference type="Google" id="ProtNLM"/>
    </source>
</evidence>
<keyword evidence="3" id="KW-1185">Reference proteome</keyword>
<keyword evidence="1" id="KW-1133">Transmembrane helix</keyword>
<dbReference type="EMBL" id="LSFN01000045">
    <property type="protein sequence ID" value="OAB70893.1"/>
    <property type="molecule type" value="Genomic_DNA"/>
</dbReference>
<keyword evidence="1" id="KW-0812">Transmembrane</keyword>
<reference evidence="2 3" key="1">
    <citation type="submission" date="2016-02" db="EMBL/GenBank/DDBJ databases">
        <title>Paenibacillus sp. LPB0068, isolated from Crassostrea gigas.</title>
        <authorList>
            <person name="Shin S.-K."/>
            <person name="Yi H."/>
        </authorList>
    </citation>
    <scope>NUCLEOTIDE SEQUENCE [LARGE SCALE GENOMIC DNA]</scope>
    <source>
        <strain evidence="2 3">LPB0068</strain>
    </source>
</reference>
<evidence type="ECO:0000313" key="2">
    <source>
        <dbReference type="EMBL" id="OAB70893.1"/>
    </source>
</evidence>
<feature type="transmembrane region" description="Helical" evidence="1">
    <location>
        <begin position="52"/>
        <end position="70"/>
    </location>
</feature>
<feature type="transmembrane region" description="Helical" evidence="1">
    <location>
        <begin position="138"/>
        <end position="158"/>
    </location>
</feature>
<comment type="caution">
    <text evidence="2">The sequence shown here is derived from an EMBL/GenBank/DDBJ whole genome shotgun (WGS) entry which is preliminary data.</text>
</comment>
<evidence type="ECO:0000313" key="3">
    <source>
        <dbReference type="Proteomes" id="UP000077134"/>
    </source>
</evidence>
<feature type="transmembrane region" description="Helical" evidence="1">
    <location>
        <begin position="170"/>
        <end position="191"/>
    </location>
</feature>
<feature type="transmembrane region" description="Helical" evidence="1">
    <location>
        <begin position="21"/>
        <end position="40"/>
    </location>
</feature>
<evidence type="ECO:0000256" key="1">
    <source>
        <dbReference type="SAM" id="Phobius"/>
    </source>
</evidence>